<organism evidence="2 3">
    <name type="scientific">Duganella callida</name>
    <dbReference type="NCBI Taxonomy" id="2561932"/>
    <lineage>
        <taxon>Bacteria</taxon>
        <taxon>Pseudomonadati</taxon>
        <taxon>Pseudomonadota</taxon>
        <taxon>Betaproteobacteria</taxon>
        <taxon>Burkholderiales</taxon>
        <taxon>Oxalobacteraceae</taxon>
        <taxon>Telluria group</taxon>
        <taxon>Duganella</taxon>
    </lineage>
</organism>
<dbReference type="RefSeq" id="WP_135203153.1">
    <property type="nucleotide sequence ID" value="NZ_SPVG01000191.1"/>
</dbReference>
<evidence type="ECO:0000313" key="2">
    <source>
        <dbReference type="EMBL" id="TFW17970.1"/>
    </source>
</evidence>
<protein>
    <submittedName>
        <fullName evidence="2">DUF4145 domain-containing protein</fullName>
    </submittedName>
</protein>
<feature type="domain" description="DUF4145" evidence="1">
    <location>
        <begin position="104"/>
        <end position="191"/>
    </location>
</feature>
<evidence type="ECO:0000259" key="1">
    <source>
        <dbReference type="Pfam" id="PF13643"/>
    </source>
</evidence>
<gene>
    <name evidence="2" type="ORF">E4L98_19180</name>
</gene>
<dbReference type="EMBL" id="SPVG01000191">
    <property type="protein sequence ID" value="TFW17970.1"/>
    <property type="molecule type" value="Genomic_DNA"/>
</dbReference>
<reference evidence="2 3" key="1">
    <citation type="submission" date="2019-03" db="EMBL/GenBank/DDBJ databases">
        <title>Draft Genome Sequence of Duganella callidus sp. nov., a Novel Duganella Species Isolated from Cultivated Soil.</title>
        <authorList>
            <person name="Raths R."/>
            <person name="Peta V."/>
            <person name="Bucking H."/>
        </authorList>
    </citation>
    <scope>NUCLEOTIDE SEQUENCE [LARGE SCALE GENOMIC DNA]</scope>
    <source>
        <strain evidence="2 3">DN04</strain>
    </source>
</reference>
<dbReference type="AlphaFoldDB" id="A0A4Y9SBE2"/>
<dbReference type="InterPro" id="IPR025285">
    <property type="entry name" value="DUF4145"/>
</dbReference>
<evidence type="ECO:0000313" key="3">
    <source>
        <dbReference type="Proteomes" id="UP000297729"/>
    </source>
</evidence>
<dbReference type="OrthoDB" id="6402073at2"/>
<dbReference type="Proteomes" id="UP000297729">
    <property type="component" value="Unassembled WGS sequence"/>
</dbReference>
<keyword evidence="3" id="KW-1185">Reference proteome</keyword>
<dbReference type="Pfam" id="PF13643">
    <property type="entry name" value="DUF4145"/>
    <property type="match status" value="1"/>
</dbReference>
<sequence length="215" mass="24267">MINYIQAHCNVCVGFRNHQVIAAETRMHHYYDEDDDSGTDVEEAVKLAKCCGCGAFTMIQTMSDGHTIERNQFPSPASRRVPEWLFEIFLEDKVENPVKHAFIKEIYTALSTGSLRLATLGIRALLEHVMIEHVGDKKTFGKNLDAFQEDGYISKKQREAIEPVLEAGHASMHRGFAPTYQDVTHLLDVTENLLQSIYIYGPRSAALKIPQRAKS</sequence>
<proteinExistence type="predicted"/>
<name>A0A4Y9SBE2_9BURK</name>
<accession>A0A4Y9SBE2</accession>
<comment type="caution">
    <text evidence="2">The sequence shown here is derived from an EMBL/GenBank/DDBJ whole genome shotgun (WGS) entry which is preliminary data.</text>
</comment>